<dbReference type="FunFam" id="3.40.630.10:FF:000020">
    <property type="entry name" value="Carboxypeptidase D"/>
    <property type="match status" value="1"/>
</dbReference>
<evidence type="ECO:0000256" key="6">
    <source>
        <dbReference type="ARBA" id="ARBA00022801"/>
    </source>
</evidence>
<reference evidence="11" key="1">
    <citation type="submission" date="2014-05" db="EMBL/GenBank/DDBJ databases">
        <authorList>
            <person name="Chronopoulou M."/>
        </authorList>
    </citation>
    <scope>NUCLEOTIDE SEQUENCE</scope>
    <source>
        <tissue evidence="11">Whole organism</tissue>
    </source>
</reference>
<dbReference type="CDD" id="cd11308">
    <property type="entry name" value="Peptidase_M14NE-CP-C_like"/>
    <property type="match status" value="1"/>
</dbReference>
<dbReference type="GO" id="GO:0008270">
    <property type="term" value="F:zinc ion binding"/>
    <property type="evidence" value="ECO:0007669"/>
    <property type="project" value="InterPro"/>
</dbReference>
<dbReference type="InterPro" id="IPR057246">
    <property type="entry name" value="CARBOXYPEPT_ZN_1"/>
</dbReference>
<evidence type="ECO:0000256" key="9">
    <source>
        <dbReference type="PROSITE-ProRule" id="PRU01379"/>
    </source>
</evidence>
<protein>
    <submittedName>
        <fullName evidence="11">Carboxypeptidase Dlike [Saccoglossus kowalevskii]</fullName>
    </submittedName>
</protein>
<name>A0A0K2VFG2_LEPSM</name>
<dbReference type="Pfam" id="PF00246">
    <property type="entry name" value="Peptidase_M14"/>
    <property type="match status" value="1"/>
</dbReference>
<dbReference type="Gene3D" id="2.60.40.1120">
    <property type="entry name" value="Carboxypeptidase-like, regulatory domain"/>
    <property type="match status" value="1"/>
</dbReference>
<sequence>MVQFCALRIKCVRIDSNVLMMLRLLTVTLFVSCSLGMQEPLLRVARKTGFTDCSNTDGINMCDYESHEELVYKLKELSIRFPELCEIGTIGQSEEGRLLVYAKLGLRPRGLGKPLFKYVGNMHGNEVIGRQVLLYLTEFLLENYGINKRVTRLLDSTEIWIIPSLNPDGYETSVEGSCSRGPGRTNANRVDLNRDFPKQFDEPQRVSFERLARGRAKETIAIMRLLQVVPFVLSANLHGGAVVASYPFDDSKAHITGLYSASPDDDVFVFISRTYASNHKFMSRGNLCGDNFTNGITNGAQWYDVPGGMQDYNYVHSNCFEITLELSCCKHPTKDNLVQEWINNKDALLSYMESVHTGVHGLVIDRYTRAPIRNTMIHVKGNPKSIKGTNRGEYWRLLVPGSYEIIASAPGYYPQMKTISIDSIKPYSSKVLHFSLQQRDS</sequence>
<evidence type="ECO:0000256" key="1">
    <source>
        <dbReference type="ARBA" id="ARBA00001947"/>
    </source>
</evidence>
<dbReference type="InterPro" id="IPR050753">
    <property type="entry name" value="Peptidase_M14_domain"/>
</dbReference>
<keyword evidence="4" id="KW-0645">Protease</keyword>
<dbReference type="GO" id="GO:0005615">
    <property type="term" value="C:extracellular space"/>
    <property type="evidence" value="ECO:0007669"/>
    <property type="project" value="TreeGrafter"/>
</dbReference>
<organism evidence="11">
    <name type="scientific">Lepeophtheirus salmonis</name>
    <name type="common">Salmon louse</name>
    <name type="synonym">Caligus salmonis</name>
    <dbReference type="NCBI Taxonomy" id="72036"/>
    <lineage>
        <taxon>Eukaryota</taxon>
        <taxon>Metazoa</taxon>
        <taxon>Ecdysozoa</taxon>
        <taxon>Arthropoda</taxon>
        <taxon>Crustacea</taxon>
        <taxon>Multicrustacea</taxon>
        <taxon>Hexanauplia</taxon>
        <taxon>Copepoda</taxon>
        <taxon>Siphonostomatoida</taxon>
        <taxon>Caligidae</taxon>
        <taxon>Lepeophtheirus</taxon>
    </lineage>
</organism>
<evidence type="ECO:0000256" key="8">
    <source>
        <dbReference type="ARBA" id="ARBA00023180"/>
    </source>
</evidence>
<dbReference type="InterPro" id="IPR000834">
    <property type="entry name" value="Peptidase_M14"/>
</dbReference>
<evidence type="ECO:0000256" key="4">
    <source>
        <dbReference type="ARBA" id="ARBA00022670"/>
    </source>
</evidence>
<dbReference type="EMBL" id="HACA01031541">
    <property type="protein sequence ID" value="CDW48902.1"/>
    <property type="molecule type" value="Transcribed_RNA"/>
</dbReference>
<dbReference type="GO" id="GO:0006518">
    <property type="term" value="P:peptide metabolic process"/>
    <property type="evidence" value="ECO:0007669"/>
    <property type="project" value="TreeGrafter"/>
</dbReference>
<accession>A0A0K2VFG2</accession>
<evidence type="ECO:0000256" key="2">
    <source>
        <dbReference type="ARBA" id="ARBA00005988"/>
    </source>
</evidence>
<dbReference type="Gene3D" id="3.40.630.10">
    <property type="entry name" value="Zn peptidases"/>
    <property type="match status" value="1"/>
</dbReference>
<keyword evidence="7" id="KW-0862">Zinc</keyword>
<dbReference type="PRINTS" id="PR00765">
    <property type="entry name" value="CRBOXYPTASEA"/>
</dbReference>
<evidence type="ECO:0000256" key="5">
    <source>
        <dbReference type="ARBA" id="ARBA00022723"/>
    </source>
</evidence>
<dbReference type="SMART" id="SM00631">
    <property type="entry name" value="Zn_pept"/>
    <property type="match status" value="1"/>
</dbReference>
<dbReference type="AlphaFoldDB" id="A0A0K2VFG2"/>
<proteinExistence type="inferred from homology"/>
<evidence type="ECO:0000313" key="11">
    <source>
        <dbReference type="EMBL" id="CDW48902.1"/>
    </source>
</evidence>
<dbReference type="Pfam" id="PF13620">
    <property type="entry name" value="CarboxypepD_reg"/>
    <property type="match status" value="1"/>
</dbReference>
<dbReference type="PROSITE" id="PS52035">
    <property type="entry name" value="PEPTIDASE_M14"/>
    <property type="match status" value="1"/>
</dbReference>
<keyword evidence="8" id="KW-0325">Glycoprotein</keyword>
<dbReference type="InterPro" id="IPR057247">
    <property type="entry name" value="CARBOXYPEPT_ZN_2"/>
</dbReference>
<keyword evidence="5" id="KW-0479">Metal-binding</keyword>
<keyword evidence="6" id="KW-0378">Hydrolase</keyword>
<dbReference type="PANTHER" id="PTHR11532">
    <property type="entry name" value="PROTEASE M14 CARBOXYPEPTIDASE"/>
    <property type="match status" value="1"/>
</dbReference>
<evidence type="ECO:0000259" key="10">
    <source>
        <dbReference type="PROSITE" id="PS52035"/>
    </source>
</evidence>
<evidence type="ECO:0000256" key="7">
    <source>
        <dbReference type="ARBA" id="ARBA00022833"/>
    </source>
</evidence>
<dbReference type="GO" id="GO:0004181">
    <property type="term" value="F:metallocarboxypeptidase activity"/>
    <property type="evidence" value="ECO:0007669"/>
    <property type="project" value="InterPro"/>
</dbReference>
<dbReference type="OrthoDB" id="10249045at2759"/>
<dbReference type="GO" id="GO:0016485">
    <property type="term" value="P:protein processing"/>
    <property type="evidence" value="ECO:0007669"/>
    <property type="project" value="TreeGrafter"/>
</dbReference>
<dbReference type="PROSITE" id="PS00132">
    <property type="entry name" value="CARBOXYPEPT_ZN_1"/>
    <property type="match status" value="1"/>
</dbReference>
<keyword evidence="3 11" id="KW-0121">Carboxypeptidase</keyword>
<dbReference type="PANTHER" id="PTHR11532:SF57">
    <property type="entry name" value="CARBOXYPEPTIDASE D, B"/>
    <property type="match status" value="1"/>
</dbReference>
<evidence type="ECO:0000256" key="3">
    <source>
        <dbReference type="ARBA" id="ARBA00022645"/>
    </source>
</evidence>
<dbReference type="InterPro" id="IPR008969">
    <property type="entry name" value="CarboxyPept-like_regulatory"/>
</dbReference>
<feature type="active site" description="Proton donor/acceptor" evidence="9">
    <location>
        <position position="325"/>
    </location>
</feature>
<feature type="domain" description="Peptidase M14" evidence="10">
    <location>
        <begin position="63"/>
        <end position="355"/>
    </location>
</feature>
<dbReference type="PROSITE" id="PS00133">
    <property type="entry name" value="CARBOXYPEPT_ZN_2"/>
    <property type="match status" value="1"/>
</dbReference>
<comment type="cofactor">
    <cofactor evidence="1">
        <name>Zn(2+)</name>
        <dbReference type="ChEBI" id="CHEBI:29105"/>
    </cofactor>
</comment>
<dbReference type="SUPFAM" id="SSF49464">
    <property type="entry name" value="Carboxypeptidase regulatory domain-like"/>
    <property type="match status" value="1"/>
</dbReference>
<dbReference type="SUPFAM" id="SSF53187">
    <property type="entry name" value="Zn-dependent exopeptidases"/>
    <property type="match status" value="1"/>
</dbReference>
<comment type="similarity">
    <text evidence="2 9">Belongs to the peptidase M14 family.</text>
</comment>